<comment type="catalytic activity">
    <reaction evidence="1">
        <text>ATP + protein L-histidine = ADP + protein N-phospho-L-histidine.</text>
        <dbReference type="EC" id="2.7.13.3"/>
    </reaction>
</comment>
<evidence type="ECO:0000256" key="1">
    <source>
        <dbReference type="ARBA" id="ARBA00000085"/>
    </source>
</evidence>
<dbReference type="PROSITE" id="PS50109">
    <property type="entry name" value="HIS_KIN"/>
    <property type="match status" value="1"/>
</dbReference>
<evidence type="ECO:0000313" key="6">
    <source>
        <dbReference type="Proteomes" id="UP000638188"/>
    </source>
</evidence>
<dbReference type="Gene3D" id="3.30.565.10">
    <property type="entry name" value="Histidine kinase-like ATPase, C-terminal domain"/>
    <property type="match status" value="1"/>
</dbReference>
<dbReference type="PANTHER" id="PTHR43547">
    <property type="entry name" value="TWO-COMPONENT HISTIDINE KINASE"/>
    <property type="match status" value="1"/>
</dbReference>
<dbReference type="InterPro" id="IPR005467">
    <property type="entry name" value="His_kinase_dom"/>
</dbReference>
<feature type="domain" description="Histidine kinase" evidence="4">
    <location>
        <begin position="26"/>
        <end position="240"/>
    </location>
</feature>
<keyword evidence="5" id="KW-0418">Kinase</keyword>
<keyword evidence="3" id="KW-0597">Phosphoprotein</keyword>
<evidence type="ECO:0000313" key="5">
    <source>
        <dbReference type="EMBL" id="GGC93189.1"/>
    </source>
</evidence>
<dbReference type="SMART" id="SM00387">
    <property type="entry name" value="HATPase_c"/>
    <property type="match status" value="1"/>
</dbReference>
<dbReference type="PRINTS" id="PR00344">
    <property type="entry name" value="BCTRLSENSOR"/>
</dbReference>
<name>A0ABQ1P9B0_9GAMM</name>
<dbReference type="InterPro" id="IPR004358">
    <property type="entry name" value="Sig_transdc_His_kin-like_C"/>
</dbReference>
<dbReference type="SUPFAM" id="SSF55874">
    <property type="entry name" value="ATPase domain of HSP90 chaperone/DNA topoisomerase II/histidine kinase"/>
    <property type="match status" value="1"/>
</dbReference>
<sequence>MSDEQQKQQSDPEAPGGLDFSTVIASTVHDMKNSLGLLMQAYERWSSALPPELSETAERGMIEYESMRLNGMLVQMLGLYKLGVNQLPMRPNWLEVEDFLQEQLARHDEILRSRHIEGSYEVEEDGLMAFLDTELVGSVVGNVINNSIRYARSAIQLKAWVADSQLVIAISDDGQGYPPSMIENQSEYVLGINMSTGSTGLGLYFGQRIAELHHRDEVKGHIELRNDGPLGGGEFRIYLP</sequence>
<evidence type="ECO:0000256" key="3">
    <source>
        <dbReference type="ARBA" id="ARBA00022553"/>
    </source>
</evidence>
<keyword evidence="5" id="KW-0808">Transferase</keyword>
<dbReference type="GO" id="GO:0016301">
    <property type="term" value="F:kinase activity"/>
    <property type="evidence" value="ECO:0007669"/>
    <property type="project" value="UniProtKB-KW"/>
</dbReference>
<accession>A0ABQ1P9B0</accession>
<dbReference type="PANTHER" id="PTHR43547:SF2">
    <property type="entry name" value="HYBRID SIGNAL TRANSDUCTION HISTIDINE KINASE C"/>
    <property type="match status" value="1"/>
</dbReference>
<gene>
    <name evidence="5" type="ORF">GCM10007418_10860</name>
</gene>
<dbReference type="EC" id="2.7.13.3" evidence="2"/>
<dbReference type="InterPro" id="IPR003594">
    <property type="entry name" value="HATPase_dom"/>
</dbReference>
<dbReference type="Proteomes" id="UP000638188">
    <property type="component" value="Unassembled WGS sequence"/>
</dbReference>
<dbReference type="EMBL" id="BMFF01000002">
    <property type="protein sequence ID" value="GGC93189.1"/>
    <property type="molecule type" value="Genomic_DNA"/>
</dbReference>
<proteinExistence type="predicted"/>
<protein>
    <recommendedName>
        <fullName evidence="2">histidine kinase</fullName>
        <ecNumber evidence="2">2.7.13.3</ecNumber>
    </recommendedName>
</protein>
<reference evidence="6" key="1">
    <citation type="journal article" date="2019" name="Int. J. Syst. Evol. Microbiol.">
        <title>The Global Catalogue of Microorganisms (GCM) 10K type strain sequencing project: providing services to taxonomists for standard genome sequencing and annotation.</title>
        <authorList>
            <consortium name="The Broad Institute Genomics Platform"/>
            <consortium name="The Broad Institute Genome Sequencing Center for Infectious Disease"/>
            <person name="Wu L."/>
            <person name="Ma J."/>
        </authorList>
    </citation>
    <scope>NUCLEOTIDE SEQUENCE [LARGE SCALE GENOMIC DNA]</scope>
    <source>
        <strain evidence="6">CGMCC 1.12482</strain>
    </source>
</reference>
<dbReference type="InterPro" id="IPR036890">
    <property type="entry name" value="HATPase_C_sf"/>
</dbReference>
<evidence type="ECO:0000259" key="4">
    <source>
        <dbReference type="PROSITE" id="PS50109"/>
    </source>
</evidence>
<comment type="caution">
    <text evidence="5">The sequence shown here is derived from an EMBL/GenBank/DDBJ whole genome shotgun (WGS) entry which is preliminary data.</text>
</comment>
<evidence type="ECO:0000256" key="2">
    <source>
        <dbReference type="ARBA" id="ARBA00012438"/>
    </source>
</evidence>
<keyword evidence="6" id="KW-1185">Reference proteome</keyword>
<organism evidence="5 6">
    <name type="scientific">Halopseudomonas salina</name>
    <dbReference type="NCBI Taxonomy" id="1323744"/>
    <lineage>
        <taxon>Bacteria</taxon>
        <taxon>Pseudomonadati</taxon>
        <taxon>Pseudomonadota</taxon>
        <taxon>Gammaproteobacteria</taxon>
        <taxon>Pseudomonadales</taxon>
        <taxon>Pseudomonadaceae</taxon>
        <taxon>Halopseudomonas</taxon>
    </lineage>
</organism>
<dbReference type="Pfam" id="PF02518">
    <property type="entry name" value="HATPase_c"/>
    <property type="match status" value="1"/>
</dbReference>